<dbReference type="EMBL" id="JPDN02000039">
    <property type="protein sequence ID" value="PON22365.1"/>
    <property type="molecule type" value="Genomic_DNA"/>
</dbReference>
<reference evidence="2 3" key="1">
    <citation type="journal article" date="2016" name="Genome Announc.">
        <title>Draft Whole-Genome Sequence of Trichoderma gamsii T6085, a Promising Biocontrol Agent of Fusarium Head Blight on Wheat.</title>
        <authorList>
            <person name="Baroncelli R."/>
            <person name="Zapparata A."/>
            <person name="Piaggeschi G."/>
            <person name="Sarrocco S."/>
            <person name="Vannacci G."/>
        </authorList>
    </citation>
    <scope>NUCLEOTIDE SEQUENCE [LARGE SCALE GENOMIC DNA]</scope>
    <source>
        <strain evidence="2 3">T6085</strain>
    </source>
</reference>
<evidence type="ECO:0000256" key="1">
    <source>
        <dbReference type="SAM" id="MobiDB-lite"/>
    </source>
</evidence>
<organism evidence="2 3">
    <name type="scientific">Trichoderma gamsii</name>
    <dbReference type="NCBI Taxonomy" id="398673"/>
    <lineage>
        <taxon>Eukaryota</taxon>
        <taxon>Fungi</taxon>
        <taxon>Dikarya</taxon>
        <taxon>Ascomycota</taxon>
        <taxon>Pezizomycotina</taxon>
        <taxon>Sordariomycetes</taxon>
        <taxon>Hypocreomycetidae</taxon>
        <taxon>Hypocreales</taxon>
        <taxon>Hypocreaceae</taxon>
        <taxon>Trichoderma</taxon>
    </lineage>
</organism>
<proteinExistence type="predicted"/>
<sequence length="970" mass="110015">MPRKRPPQSPTEAAEMQNLSKRQKSEEDSEVKNIFEPRPLSSRAASRSSLTKEEWTLGSPLPASIIPSQFLPSSQFRTQAVEKLDGKKQFAALQENDGLLAAYLGFNTVQQLYYFVYFDVPNTLAHLLRIHYPDYHYRQQQNTGYTNVSGSFPLASQVWEQFWTLLQGNLNWLKLALDAIRPDQILVSSTPFQQKLVEVGHNTTLKDIDPVLSILAASYKLAKAHPNRFCQQQPQNPTEYAWGLHHEDWMRAYAVITFTCDNHVWLASGLETNTNLEFFGPFMALHGQTQKSKSFGYITDELLRLVETPERFNRVTAMQQDQEIYFPLFECGIVEIENLSRLATKDEIEYAISTLGLFQSKTAAERDRIMQDTDGTWSEIITEAVCATLGTIVPGTDLDDQLNSLQVPTKMRRSPITKNERGALRALLKSRVKANEHISSKNNIDTERLRKARAQIGEDISSNQDLSNICSLRGIDVNTLSVNLYNSPPKARAPHIIDANRLAELLGGPLRTAILHSECGTGNTPVALLALKFLMDERIHQFRNGMLHIEEADRIFKPSIVFVHSEALRSHFTTMRSCWMEIFQISLLCEASESWMNPDGKTNVIDNNTELQKHIDRWVAEHRDPKTARTVLLASYEAGVKLMLGAETGQPQLSQEIQGQATREHRGTGMAPDQKLPKDLGKNINENDLEQDVTPQTYREKIVIQNDMWNAVIVDEFHSIDDETTSHHRLVKRLDRDALFLVSSNLLGNLQDLLGYLRLMWDMAWPFSYSIESDSISDTTIHNPETFPNGDTPPYFGMEVAGLAIRTIELTSTDSNSIRKRLGSHISELLKCSEDLNVETGKVKETLDSAICRQLSLISTDVNNIALTTPTKGLLSLMTACQECLTPSVRTKKSEFINRLAKFDTTGGLEWLFYHTRELQRYSFPKDRLGQVRYTAWDSPKYCHVLLRALEAKERHEKLLVCVNNLLTSQ</sequence>
<evidence type="ECO:0000313" key="3">
    <source>
        <dbReference type="Proteomes" id="UP000054821"/>
    </source>
</evidence>
<dbReference type="AlphaFoldDB" id="A0A2P4ZDI7"/>
<comment type="caution">
    <text evidence="2">The sequence shown here is derived from an EMBL/GenBank/DDBJ whole genome shotgun (WGS) entry which is preliminary data.</text>
</comment>
<dbReference type="GeneID" id="29980837"/>
<protein>
    <recommendedName>
        <fullName evidence="4">Helicase ATP-binding domain-containing protein</fullName>
    </recommendedName>
</protein>
<accession>A0A2P4ZDI7</accession>
<feature type="compositionally biased region" description="Low complexity" evidence="1">
    <location>
        <begin position="37"/>
        <end position="48"/>
    </location>
</feature>
<keyword evidence="3" id="KW-1185">Reference proteome</keyword>
<dbReference type="Proteomes" id="UP000054821">
    <property type="component" value="Unassembled WGS sequence"/>
</dbReference>
<feature type="region of interest" description="Disordered" evidence="1">
    <location>
        <begin position="1"/>
        <end position="48"/>
    </location>
</feature>
<evidence type="ECO:0000313" key="2">
    <source>
        <dbReference type="EMBL" id="PON22365.1"/>
    </source>
</evidence>
<name>A0A2P4ZDI7_9HYPO</name>
<feature type="compositionally biased region" description="Basic and acidic residues" evidence="1">
    <location>
        <begin position="23"/>
        <end position="35"/>
    </location>
</feature>
<dbReference type="RefSeq" id="XP_024404852.1">
    <property type="nucleotide sequence ID" value="XM_024550424.1"/>
</dbReference>
<evidence type="ECO:0008006" key="4">
    <source>
        <dbReference type="Google" id="ProtNLM"/>
    </source>
</evidence>
<dbReference type="STRING" id="398673.A0A2P4ZDI7"/>
<gene>
    <name evidence="2" type="ORF">TGAM01_v208848</name>
</gene>